<evidence type="ECO:0000313" key="1">
    <source>
        <dbReference type="EMBL" id="SDH20878.1"/>
    </source>
</evidence>
<sequence>MAISRSASVLGKWEALARLADAIAAACTVTIGEKPPTYRLVAVE</sequence>
<dbReference type="AlphaFoldDB" id="A0A1G8AIW4"/>
<accession>A0A1G8AIW4</accession>
<name>A0A1G8AIW4_9HYPH</name>
<evidence type="ECO:0000313" key="2">
    <source>
        <dbReference type="Proteomes" id="UP000199495"/>
    </source>
</evidence>
<reference evidence="1 2" key="1">
    <citation type="submission" date="2016-10" db="EMBL/GenBank/DDBJ databases">
        <authorList>
            <person name="de Groot N.N."/>
        </authorList>
    </citation>
    <scope>NUCLEOTIDE SEQUENCE [LARGE SCALE GENOMIC DNA]</scope>
    <source>
        <strain evidence="1 2">CGMCC 1.10267</strain>
    </source>
</reference>
<organism evidence="1 2">
    <name type="scientific">Pelagibacterium luteolum</name>
    <dbReference type="NCBI Taxonomy" id="440168"/>
    <lineage>
        <taxon>Bacteria</taxon>
        <taxon>Pseudomonadati</taxon>
        <taxon>Pseudomonadota</taxon>
        <taxon>Alphaproteobacteria</taxon>
        <taxon>Hyphomicrobiales</taxon>
        <taxon>Devosiaceae</taxon>
        <taxon>Pelagibacterium</taxon>
    </lineage>
</organism>
<gene>
    <name evidence="1" type="ORF">SAMN04487974_13111</name>
</gene>
<dbReference type="Proteomes" id="UP000199495">
    <property type="component" value="Unassembled WGS sequence"/>
</dbReference>
<dbReference type="EMBL" id="FNCS01000031">
    <property type="protein sequence ID" value="SDH20878.1"/>
    <property type="molecule type" value="Genomic_DNA"/>
</dbReference>
<protein>
    <submittedName>
        <fullName evidence="1">Uncharacterized protein</fullName>
    </submittedName>
</protein>
<keyword evidence="2" id="KW-1185">Reference proteome</keyword>
<proteinExistence type="predicted"/>